<protein>
    <submittedName>
        <fullName evidence="2">Phytochrome E</fullName>
    </submittedName>
</protein>
<dbReference type="InterPro" id="IPR003661">
    <property type="entry name" value="HisK_dim/P_dom"/>
</dbReference>
<dbReference type="Pfam" id="PF00512">
    <property type="entry name" value="HisKA"/>
    <property type="match status" value="1"/>
</dbReference>
<comment type="caution">
    <text evidence="2">The sequence shown here is derived from an EMBL/GenBank/DDBJ whole genome shotgun (WGS) entry which is preliminary data.</text>
</comment>
<accession>A0AAW2K463</accession>
<feature type="domain" description="Signal transduction histidine kinase dimerisation/phosphoacceptor" evidence="1">
    <location>
        <begin position="1"/>
        <end position="53"/>
    </location>
</feature>
<dbReference type="CDD" id="cd00082">
    <property type="entry name" value="HisKA"/>
    <property type="match status" value="1"/>
</dbReference>
<gene>
    <name evidence="2" type="ORF">Sradi_6339100</name>
</gene>
<name>A0AAW2K463_SESRA</name>
<organism evidence="2">
    <name type="scientific">Sesamum radiatum</name>
    <name type="common">Black benniseed</name>
    <dbReference type="NCBI Taxonomy" id="300843"/>
    <lineage>
        <taxon>Eukaryota</taxon>
        <taxon>Viridiplantae</taxon>
        <taxon>Streptophyta</taxon>
        <taxon>Embryophyta</taxon>
        <taxon>Tracheophyta</taxon>
        <taxon>Spermatophyta</taxon>
        <taxon>Magnoliopsida</taxon>
        <taxon>eudicotyledons</taxon>
        <taxon>Gunneridae</taxon>
        <taxon>Pentapetalae</taxon>
        <taxon>asterids</taxon>
        <taxon>lamiids</taxon>
        <taxon>Lamiales</taxon>
        <taxon>Pedaliaceae</taxon>
        <taxon>Sesamum</taxon>
    </lineage>
</organism>
<sequence>MRNPLNGIRFTHQLLEGSAVSDNQKQFLETSDACERQMLSIIDDVHLGSLEEGQAMNLKRKKLQLIHDIPEQIKSMRVCGDQIKLQLALSDFLLTIVPTHLLQTVGGN</sequence>
<dbReference type="GO" id="GO:0000155">
    <property type="term" value="F:phosphorelay sensor kinase activity"/>
    <property type="evidence" value="ECO:0007669"/>
    <property type="project" value="InterPro"/>
</dbReference>
<dbReference type="AlphaFoldDB" id="A0AAW2K463"/>
<reference evidence="2" key="2">
    <citation type="journal article" date="2024" name="Plant">
        <title>Genomic evolution and insights into agronomic trait innovations of Sesamum species.</title>
        <authorList>
            <person name="Miao H."/>
            <person name="Wang L."/>
            <person name="Qu L."/>
            <person name="Liu H."/>
            <person name="Sun Y."/>
            <person name="Le M."/>
            <person name="Wang Q."/>
            <person name="Wei S."/>
            <person name="Zheng Y."/>
            <person name="Lin W."/>
            <person name="Duan Y."/>
            <person name="Cao H."/>
            <person name="Xiong S."/>
            <person name="Wang X."/>
            <person name="Wei L."/>
            <person name="Li C."/>
            <person name="Ma Q."/>
            <person name="Ju M."/>
            <person name="Zhao R."/>
            <person name="Li G."/>
            <person name="Mu C."/>
            <person name="Tian Q."/>
            <person name="Mei H."/>
            <person name="Zhang T."/>
            <person name="Gao T."/>
            <person name="Zhang H."/>
        </authorList>
    </citation>
    <scope>NUCLEOTIDE SEQUENCE</scope>
    <source>
        <strain evidence="2">G02</strain>
    </source>
</reference>
<evidence type="ECO:0000259" key="1">
    <source>
        <dbReference type="Pfam" id="PF00512"/>
    </source>
</evidence>
<dbReference type="EMBL" id="JACGWJ010000030">
    <property type="protein sequence ID" value="KAL0300623.1"/>
    <property type="molecule type" value="Genomic_DNA"/>
</dbReference>
<evidence type="ECO:0000313" key="2">
    <source>
        <dbReference type="EMBL" id="KAL0300623.1"/>
    </source>
</evidence>
<dbReference type="SUPFAM" id="SSF47384">
    <property type="entry name" value="Homodimeric domain of signal transducing histidine kinase"/>
    <property type="match status" value="1"/>
</dbReference>
<reference evidence="2" key="1">
    <citation type="submission" date="2020-06" db="EMBL/GenBank/DDBJ databases">
        <authorList>
            <person name="Li T."/>
            <person name="Hu X."/>
            <person name="Zhang T."/>
            <person name="Song X."/>
            <person name="Zhang H."/>
            <person name="Dai N."/>
            <person name="Sheng W."/>
            <person name="Hou X."/>
            <person name="Wei L."/>
        </authorList>
    </citation>
    <scope>NUCLEOTIDE SEQUENCE</scope>
    <source>
        <strain evidence="2">G02</strain>
        <tissue evidence="2">Leaf</tissue>
    </source>
</reference>
<dbReference type="Gene3D" id="1.10.287.130">
    <property type="match status" value="1"/>
</dbReference>
<dbReference type="InterPro" id="IPR036097">
    <property type="entry name" value="HisK_dim/P_sf"/>
</dbReference>
<proteinExistence type="predicted"/>